<evidence type="ECO:0000313" key="11">
    <source>
        <dbReference type="EMBL" id="MCO6049558.1"/>
    </source>
</evidence>
<keyword evidence="3 9" id="KW-0813">Transport</keyword>
<evidence type="ECO:0000256" key="8">
    <source>
        <dbReference type="ARBA" id="ARBA00023136"/>
    </source>
</evidence>
<feature type="transmembrane region" description="Helical" evidence="9">
    <location>
        <begin position="200"/>
        <end position="223"/>
    </location>
</feature>
<dbReference type="NCBIfam" id="TIGR01726">
    <property type="entry name" value="HEQRo_perm_3TM"/>
    <property type="match status" value="1"/>
</dbReference>
<evidence type="ECO:0000256" key="6">
    <source>
        <dbReference type="ARBA" id="ARBA00022692"/>
    </source>
</evidence>
<feature type="transmembrane region" description="Helical" evidence="9">
    <location>
        <begin position="62"/>
        <end position="81"/>
    </location>
</feature>
<comment type="caution">
    <text evidence="11">The sequence shown here is derived from an EMBL/GenBank/DDBJ whole genome shotgun (WGS) entry which is preliminary data.</text>
</comment>
<sequence>MQLGTLDLLALSPPGWGGNLLRALLSSLEIAAGAFVIGLGLGTLGATGKLYGGPMVRDLLELYTTLVRAIPELILILLLYYAGTDLVNRAAAALGYGPLDISGLAAGILVLGVVQGAYATEVLRGAILAVPQGQIEAGRAYGMSPWTLLRRITLRAMLPFAIPGLANLWLIATKDTALLAVVGFNELTLTTRQGAGATKAYLTFFTAAMIIYLAVTLVSGVFLGRLESWARRGLPPIREAA</sequence>
<evidence type="ECO:0000256" key="2">
    <source>
        <dbReference type="ARBA" id="ARBA00010072"/>
    </source>
</evidence>
<dbReference type="EMBL" id="JAMXQS010000003">
    <property type="protein sequence ID" value="MCO6049558.1"/>
    <property type="molecule type" value="Genomic_DNA"/>
</dbReference>
<feature type="transmembrane region" description="Helical" evidence="9">
    <location>
        <begin position="101"/>
        <end position="119"/>
    </location>
</feature>
<gene>
    <name evidence="11" type="ORF">NGM99_07110</name>
</gene>
<dbReference type="InterPro" id="IPR051613">
    <property type="entry name" value="ABC_transp_permease_HisMQ"/>
</dbReference>
<dbReference type="RefSeq" id="WP_252817787.1">
    <property type="nucleotide sequence ID" value="NZ_JAMXQS010000003.1"/>
</dbReference>
<keyword evidence="4" id="KW-1003">Cell membrane</keyword>
<feature type="transmembrane region" description="Helical" evidence="9">
    <location>
        <begin position="20"/>
        <end position="41"/>
    </location>
</feature>
<dbReference type="Proteomes" id="UP001205906">
    <property type="component" value="Unassembled WGS sequence"/>
</dbReference>
<name>A0ABT1C4H4_9HYPH</name>
<keyword evidence="7 9" id="KW-1133">Transmembrane helix</keyword>
<dbReference type="InterPro" id="IPR000515">
    <property type="entry name" value="MetI-like"/>
</dbReference>
<keyword evidence="5" id="KW-0997">Cell inner membrane</keyword>
<evidence type="ECO:0000313" key="12">
    <source>
        <dbReference type="Proteomes" id="UP001205906"/>
    </source>
</evidence>
<evidence type="ECO:0000256" key="1">
    <source>
        <dbReference type="ARBA" id="ARBA00004429"/>
    </source>
</evidence>
<reference evidence="11 12" key="1">
    <citation type="submission" date="2022-06" db="EMBL/GenBank/DDBJ databases">
        <title>Mesorhizobium sp. strain RP14 Genome sequencing and assembly.</title>
        <authorList>
            <person name="Kim I."/>
        </authorList>
    </citation>
    <scope>NUCLEOTIDE SEQUENCE [LARGE SCALE GENOMIC DNA]</scope>
    <source>
        <strain evidence="12">RP14(2022)</strain>
    </source>
</reference>
<dbReference type="InterPro" id="IPR010065">
    <property type="entry name" value="AA_ABC_transptr_permease_3TM"/>
</dbReference>
<evidence type="ECO:0000256" key="4">
    <source>
        <dbReference type="ARBA" id="ARBA00022475"/>
    </source>
</evidence>
<accession>A0ABT1C4H4</accession>
<dbReference type="PROSITE" id="PS50928">
    <property type="entry name" value="ABC_TM1"/>
    <property type="match status" value="1"/>
</dbReference>
<dbReference type="CDD" id="cd06261">
    <property type="entry name" value="TM_PBP2"/>
    <property type="match status" value="1"/>
</dbReference>
<protein>
    <submittedName>
        <fullName evidence="11">ABC transporter permease subunit</fullName>
    </submittedName>
</protein>
<feature type="transmembrane region" description="Helical" evidence="9">
    <location>
        <begin position="152"/>
        <end position="172"/>
    </location>
</feature>
<comment type="subcellular location">
    <subcellularLocation>
        <location evidence="1">Cell inner membrane</location>
        <topology evidence="1">Multi-pass membrane protein</topology>
    </subcellularLocation>
    <subcellularLocation>
        <location evidence="9">Cell membrane</location>
        <topology evidence="9">Multi-pass membrane protein</topology>
    </subcellularLocation>
</comment>
<proteinExistence type="inferred from homology"/>
<evidence type="ECO:0000256" key="5">
    <source>
        <dbReference type="ARBA" id="ARBA00022519"/>
    </source>
</evidence>
<dbReference type="SUPFAM" id="SSF161098">
    <property type="entry name" value="MetI-like"/>
    <property type="match status" value="1"/>
</dbReference>
<evidence type="ECO:0000256" key="9">
    <source>
        <dbReference type="RuleBase" id="RU363032"/>
    </source>
</evidence>
<keyword evidence="12" id="KW-1185">Reference proteome</keyword>
<evidence type="ECO:0000259" key="10">
    <source>
        <dbReference type="PROSITE" id="PS50928"/>
    </source>
</evidence>
<comment type="similarity">
    <text evidence="2">Belongs to the binding-protein-dependent transport system permease family. HisMQ subfamily.</text>
</comment>
<dbReference type="Pfam" id="PF00528">
    <property type="entry name" value="BPD_transp_1"/>
    <property type="match status" value="1"/>
</dbReference>
<keyword evidence="8 9" id="KW-0472">Membrane</keyword>
<organism evidence="11 12">
    <name type="scientific">Mesorhizobium liriopis</name>
    <dbReference type="NCBI Taxonomy" id="2953882"/>
    <lineage>
        <taxon>Bacteria</taxon>
        <taxon>Pseudomonadati</taxon>
        <taxon>Pseudomonadota</taxon>
        <taxon>Alphaproteobacteria</taxon>
        <taxon>Hyphomicrobiales</taxon>
        <taxon>Phyllobacteriaceae</taxon>
        <taxon>Mesorhizobium</taxon>
    </lineage>
</organism>
<evidence type="ECO:0000256" key="7">
    <source>
        <dbReference type="ARBA" id="ARBA00022989"/>
    </source>
</evidence>
<dbReference type="Gene3D" id="1.10.3720.10">
    <property type="entry name" value="MetI-like"/>
    <property type="match status" value="1"/>
</dbReference>
<evidence type="ECO:0000256" key="3">
    <source>
        <dbReference type="ARBA" id="ARBA00022448"/>
    </source>
</evidence>
<dbReference type="InterPro" id="IPR035906">
    <property type="entry name" value="MetI-like_sf"/>
</dbReference>
<keyword evidence="6 9" id="KW-0812">Transmembrane</keyword>
<feature type="domain" description="ABC transmembrane type-1" evidence="10">
    <location>
        <begin position="24"/>
        <end position="223"/>
    </location>
</feature>
<dbReference type="PANTHER" id="PTHR30133">
    <property type="entry name" value="CATIONIC AMINO ACID TRANSPORTER, MEMBRANE COMPONENT"/>
    <property type="match status" value="1"/>
</dbReference>